<gene>
    <name evidence="2" type="ORF">V7x_15480</name>
</gene>
<organism evidence="2 3">
    <name type="scientific">Crateriforma conspicua</name>
    <dbReference type="NCBI Taxonomy" id="2527996"/>
    <lineage>
        <taxon>Bacteria</taxon>
        <taxon>Pseudomonadati</taxon>
        <taxon>Planctomycetota</taxon>
        <taxon>Planctomycetia</taxon>
        <taxon>Planctomycetales</taxon>
        <taxon>Planctomycetaceae</taxon>
        <taxon>Crateriforma</taxon>
    </lineage>
</organism>
<dbReference type="SUPFAM" id="SSF88659">
    <property type="entry name" value="Sigma3 and sigma4 domains of RNA polymerase sigma factors"/>
    <property type="match status" value="1"/>
</dbReference>
<proteinExistence type="predicted"/>
<dbReference type="OrthoDB" id="278371at2"/>
<dbReference type="RefSeq" id="WP_146412487.1">
    <property type="nucleotide sequence ID" value="NZ_SJPZ01000001.1"/>
</dbReference>
<dbReference type="InterPro" id="IPR013324">
    <property type="entry name" value="RNA_pol_sigma_r3/r4-like"/>
</dbReference>
<dbReference type="EMBL" id="SJPZ01000001">
    <property type="protein sequence ID" value="TWU65992.1"/>
    <property type="molecule type" value="Genomic_DNA"/>
</dbReference>
<feature type="domain" description="RNA polymerase sigma-70 ECF-like HTH" evidence="1">
    <location>
        <begin position="2"/>
        <end position="171"/>
    </location>
</feature>
<dbReference type="NCBIfam" id="TIGR02999">
    <property type="entry name" value="Sig-70_X6"/>
    <property type="match status" value="1"/>
</dbReference>
<dbReference type="Pfam" id="PF07638">
    <property type="entry name" value="Sigma70_ECF"/>
    <property type="match status" value="1"/>
</dbReference>
<sequence>MSGTGKSTDSLLQSLQAELRGMAAKKLRAERPDHLLQTTALVNEVYLKLQGEHLTSGWTSRSHFLRASAEAMRRILVDSARARLCQKRGGGMVRADLGDIALELPMAPDDLLGIHDCLDRFAEEDEVKAELVKLRVFGGLTQREVAQVLDISRATADRYWAYAKARLMKMMDPESN</sequence>
<dbReference type="Gene3D" id="1.10.10.10">
    <property type="entry name" value="Winged helix-like DNA-binding domain superfamily/Winged helix DNA-binding domain"/>
    <property type="match status" value="1"/>
</dbReference>
<dbReference type="InterPro" id="IPR053812">
    <property type="entry name" value="HTH_Sigma70_ECF-like"/>
</dbReference>
<reference evidence="2 3" key="1">
    <citation type="submission" date="2019-02" db="EMBL/GenBank/DDBJ databases">
        <title>Deep-cultivation of Planctomycetes and their phenomic and genomic characterization uncovers novel biology.</title>
        <authorList>
            <person name="Wiegand S."/>
            <person name="Jogler M."/>
            <person name="Boedeker C."/>
            <person name="Pinto D."/>
            <person name="Vollmers J."/>
            <person name="Rivas-Marin E."/>
            <person name="Kohn T."/>
            <person name="Peeters S.H."/>
            <person name="Heuer A."/>
            <person name="Rast P."/>
            <person name="Oberbeckmann S."/>
            <person name="Bunk B."/>
            <person name="Jeske O."/>
            <person name="Meyerdierks A."/>
            <person name="Storesund J.E."/>
            <person name="Kallscheuer N."/>
            <person name="Luecker S."/>
            <person name="Lage O.M."/>
            <person name="Pohl T."/>
            <person name="Merkel B.J."/>
            <person name="Hornburger P."/>
            <person name="Mueller R.-W."/>
            <person name="Bruemmer F."/>
            <person name="Labrenz M."/>
            <person name="Spormann A.M."/>
            <person name="Op Den Camp H."/>
            <person name="Overmann J."/>
            <person name="Amann R."/>
            <person name="Jetten M.S.M."/>
            <person name="Mascher T."/>
            <person name="Medema M.H."/>
            <person name="Devos D.P."/>
            <person name="Kaster A.-K."/>
            <person name="Ovreas L."/>
            <person name="Rohde M."/>
            <person name="Galperin M.Y."/>
            <person name="Jogler C."/>
        </authorList>
    </citation>
    <scope>NUCLEOTIDE SEQUENCE [LARGE SCALE GENOMIC DNA]</scope>
    <source>
        <strain evidence="2 3">V7</strain>
    </source>
</reference>
<comment type="caution">
    <text evidence="2">The sequence shown here is derived from an EMBL/GenBank/DDBJ whole genome shotgun (WGS) entry which is preliminary data.</text>
</comment>
<dbReference type="InterPro" id="IPR011517">
    <property type="entry name" value="RNA_pol_sigma70_ECF-like"/>
</dbReference>
<evidence type="ECO:0000259" key="1">
    <source>
        <dbReference type="Pfam" id="PF07638"/>
    </source>
</evidence>
<name>A0A5C6FS50_9PLAN</name>
<dbReference type="InterPro" id="IPR036388">
    <property type="entry name" value="WH-like_DNA-bd_sf"/>
</dbReference>
<accession>A0A5C6FS50</accession>
<dbReference type="AlphaFoldDB" id="A0A5C6FS50"/>
<evidence type="ECO:0000313" key="2">
    <source>
        <dbReference type="EMBL" id="TWU65992.1"/>
    </source>
</evidence>
<evidence type="ECO:0000313" key="3">
    <source>
        <dbReference type="Proteomes" id="UP000316476"/>
    </source>
</evidence>
<protein>
    <submittedName>
        <fullName evidence="2">ECF sigma factor</fullName>
    </submittedName>
</protein>
<dbReference type="Proteomes" id="UP000316476">
    <property type="component" value="Unassembled WGS sequence"/>
</dbReference>